<dbReference type="EMBL" id="FRFE01000014">
    <property type="protein sequence ID" value="SHO49537.1"/>
    <property type="molecule type" value="Genomic_DNA"/>
</dbReference>
<dbReference type="RefSeq" id="WP_073614233.1">
    <property type="nucleotide sequence ID" value="NZ_FRFE01000014.1"/>
</dbReference>
<keyword evidence="4" id="KW-1185">Reference proteome</keyword>
<organism evidence="3 4">
    <name type="scientific">Desulfopila aestuarii DSM 18488</name>
    <dbReference type="NCBI Taxonomy" id="1121416"/>
    <lineage>
        <taxon>Bacteria</taxon>
        <taxon>Pseudomonadati</taxon>
        <taxon>Thermodesulfobacteriota</taxon>
        <taxon>Desulfobulbia</taxon>
        <taxon>Desulfobulbales</taxon>
        <taxon>Desulfocapsaceae</taxon>
        <taxon>Desulfopila</taxon>
    </lineage>
</organism>
<gene>
    <name evidence="3" type="ORF">SAMN02745220_02888</name>
</gene>
<reference evidence="3 4" key="1">
    <citation type="submission" date="2016-12" db="EMBL/GenBank/DDBJ databases">
        <authorList>
            <person name="Song W.-J."/>
            <person name="Kurnit D.M."/>
        </authorList>
    </citation>
    <scope>NUCLEOTIDE SEQUENCE [LARGE SCALE GENOMIC DNA]</scope>
    <source>
        <strain evidence="3 4">DSM 18488</strain>
    </source>
</reference>
<dbReference type="PANTHER" id="PTHR42947">
    <property type="entry name" value="COB--COM HETERODISULFIDE REDUCTASE SUBUNIT B 1"/>
    <property type="match status" value="1"/>
</dbReference>
<dbReference type="AlphaFoldDB" id="A0A1M7YAA1"/>
<accession>A0A1M7YAA1</accession>
<proteinExistence type="predicted"/>
<evidence type="ECO:0000313" key="4">
    <source>
        <dbReference type="Proteomes" id="UP000184603"/>
    </source>
</evidence>
<name>A0A1M7YAA1_9BACT</name>
<dbReference type="InterPro" id="IPR051278">
    <property type="entry name" value="HdrB/HdrD_reductase"/>
</dbReference>
<dbReference type="STRING" id="1121416.SAMN02745220_02888"/>
<dbReference type="GO" id="GO:0016491">
    <property type="term" value="F:oxidoreductase activity"/>
    <property type="evidence" value="ECO:0007669"/>
    <property type="project" value="UniProtKB-KW"/>
</dbReference>
<sequence>MKYAFFQGCNIPVRIQQYALATEAVLNKFGVELQVMRDFNCCGYPMRNVDEKSYILPSVRNLAVAEKAGLDIMVICNCCFQSLKKAASIMAKNPELAAELNGMLAKEGLRYTGATTIKHYLTVLHTDIGIAAIKEKLVYRFKGLNSAVIHGCHLLRPREIMGFDDSFVPKITEDLMAVAGATSLDWLGRLECCGAALAGFNDELSIRLLNEKISGAKAAGAQYITPICSYCHLQFDTAQVNSLKDESAAEPFPVLLYPQLLGLCLGIDAASLGLAQNQTITSQHISNLTALLGPPVEEKKSRKKAKATS</sequence>
<evidence type="ECO:0000313" key="3">
    <source>
        <dbReference type="EMBL" id="SHO49537.1"/>
    </source>
</evidence>
<evidence type="ECO:0000256" key="1">
    <source>
        <dbReference type="ARBA" id="ARBA00023002"/>
    </source>
</evidence>
<protein>
    <submittedName>
        <fullName evidence="3">Heterodisulfide reductase subunit B</fullName>
    </submittedName>
</protein>
<dbReference type="OrthoDB" id="9777685at2"/>
<dbReference type="Proteomes" id="UP000184603">
    <property type="component" value="Unassembled WGS sequence"/>
</dbReference>
<evidence type="ECO:0000259" key="2">
    <source>
        <dbReference type="Pfam" id="PF02754"/>
    </source>
</evidence>
<feature type="domain" description="Cysteine-rich" evidence="2">
    <location>
        <begin position="147"/>
        <end position="236"/>
    </location>
</feature>
<dbReference type="PANTHER" id="PTHR42947:SF1">
    <property type="entry name" value="COB--COM HETERODISULFIDE REDUCTASE SUBUNIT B 1"/>
    <property type="match status" value="1"/>
</dbReference>
<dbReference type="Gene3D" id="1.20.1050.140">
    <property type="match status" value="1"/>
</dbReference>
<feature type="domain" description="Cysteine-rich" evidence="2">
    <location>
        <begin position="3"/>
        <end position="83"/>
    </location>
</feature>
<keyword evidence="1" id="KW-0560">Oxidoreductase</keyword>
<dbReference type="Pfam" id="PF02754">
    <property type="entry name" value="CCG"/>
    <property type="match status" value="2"/>
</dbReference>
<dbReference type="InterPro" id="IPR004017">
    <property type="entry name" value="Cys_rich_dom"/>
</dbReference>